<dbReference type="RefSeq" id="WP_202101819.1">
    <property type="nucleotide sequence ID" value="NZ_JAERTY010000002.1"/>
</dbReference>
<dbReference type="InterPro" id="IPR036388">
    <property type="entry name" value="WH-like_DNA-bd_sf"/>
</dbReference>
<organism evidence="7 8">
    <name type="scientific">Sphingobacterium faecale</name>
    <dbReference type="NCBI Taxonomy" id="2803775"/>
    <lineage>
        <taxon>Bacteria</taxon>
        <taxon>Pseudomonadati</taxon>
        <taxon>Bacteroidota</taxon>
        <taxon>Sphingobacteriia</taxon>
        <taxon>Sphingobacteriales</taxon>
        <taxon>Sphingobacteriaceae</taxon>
        <taxon>Sphingobacterium</taxon>
    </lineage>
</organism>
<accession>A0ABS1R2C4</accession>
<dbReference type="InterPro" id="IPR007627">
    <property type="entry name" value="RNA_pol_sigma70_r2"/>
</dbReference>
<evidence type="ECO:0000259" key="5">
    <source>
        <dbReference type="Pfam" id="PF04542"/>
    </source>
</evidence>
<proteinExistence type="inferred from homology"/>
<evidence type="ECO:0000259" key="6">
    <source>
        <dbReference type="Pfam" id="PF08281"/>
    </source>
</evidence>
<protein>
    <submittedName>
        <fullName evidence="7">Sigma-70 family RNA polymerase sigma factor</fullName>
    </submittedName>
</protein>
<name>A0ABS1R2C4_9SPHI</name>
<dbReference type="PANTHER" id="PTHR43133:SF46">
    <property type="entry name" value="RNA POLYMERASE SIGMA-70 FACTOR ECF SUBFAMILY"/>
    <property type="match status" value="1"/>
</dbReference>
<dbReference type="SUPFAM" id="SSF88946">
    <property type="entry name" value="Sigma2 domain of RNA polymerase sigma factors"/>
    <property type="match status" value="1"/>
</dbReference>
<dbReference type="PANTHER" id="PTHR43133">
    <property type="entry name" value="RNA POLYMERASE ECF-TYPE SIGMA FACTO"/>
    <property type="match status" value="1"/>
</dbReference>
<dbReference type="InterPro" id="IPR013249">
    <property type="entry name" value="RNA_pol_sigma70_r4_t2"/>
</dbReference>
<evidence type="ECO:0000313" key="8">
    <source>
        <dbReference type="Proteomes" id="UP000625283"/>
    </source>
</evidence>
<evidence type="ECO:0000256" key="1">
    <source>
        <dbReference type="ARBA" id="ARBA00010641"/>
    </source>
</evidence>
<keyword evidence="2" id="KW-0805">Transcription regulation</keyword>
<evidence type="ECO:0000256" key="3">
    <source>
        <dbReference type="ARBA" id="ARBA00023082"/>
    </source>
</evidence>
<dbReference type="InterPro" id="IPR014284">
    <property type="entry name" value="RNA_pol_sigma-70_dom"/>
</dbReference>
<keyword evidence="8" id="KW-1185">Reference proteome</keyword>
<evidence type="ECO:0000313" key="7">
    <source>
        <dbReference type="EMBL" id="MBL1408041.1"/>
    </source>
</evidence>
<dbReference type="NCBIfam" id="TIGR02937">
    <property type="entry name" value="sigma70-ECF"/>
    <property type="match status" value="1"/>
</dbReference>
<feature type="domain" description="RNA polymerase sigma-70 region 2" evidence="5">
    <location>
        <begin position="20"/>
        <end position="86"/>
    </location>
</feature>
<evidence type="ECO:0000256" key="4">
    <source>
        <dbReference type="ARBA" id="ARBA00023163"/>
    </source>
</evidence>
<evidence type="ECO:0000256" key="2">
    <source>
        <dbReference type="ARBA" id="ARBA00023015"/>
    </source>
</evidence>
<dbReference type="Gene3D" id="1.10.10.10">
    <property type="entry name" value="Winged helix-like DNA-binding domain superfamily/Winged helix DNA-binding domain"/>
    <property type="match status" value="1"/>
</dbReference>
<keyword evidence="3" id="KW-0731">Sigma factor</keyword>
<dbReference type="SUPFAM" id="SSF88659">
    <property type="entry name" value="Sigma3 and sigma4 domains of RNA polymerase sigma factors"/>
    <property type="match status" value="1"/>
</dbReference>
<keyword evidence="4" id="KW-0804">Transcription</keyword>
<dbReference type="Proteomes" id="UP000625283">
    <property type="component" value="Unassembled WGS sequence"/>
</dbReference>
<reference evidence="7 8" key="1">
    <citation type="submission" date="2021-01" db="EMBL/GenBank/DDBJ databases">
        <title>C459-1 draft genome sequence.</title>
        <authorList>
            <person name="Zhang X.-F."/>
        </authorList>
    </citation>
    <scope>NUCLEOTIDE SEQUENCE [LARGE SCALE GENOMIC DNA]</scope>
    <source>
        <strain evidence="8">C459-1</strain>
    </source>
</reference>
<dbReference type="Gene3D" id="1.10.1740.10">
    <property type="match status" value="1"/>
</dbReference>
<sequence>MMSSATGRVDAGIRDFQMIFDTYHDRLVFFSLQMLADVEKAQDVVQEAFVRYWTSKDTISKDLPAIKNYLYSTVRNLSLNQIRHERVVANFADMQTGGEPLARCTMEAIITAEMLSEIHTAINALPEKYRTLSWLAFVEGKNNIEIAEELGLSINTLKKQKQKATSLLKLKLRPDILALVLSLYNL</sequence>
<gene>
    <name evidence="7" type="ORF">JKG61_04700</name>
</gene>
<dbReference type="EMBL" id="JAERTY010000002">
    <property type="protein sequence ID" value="MBL1408041.1"/>
    <property type="molecule type" value="Genomic_DNA"/>
</dbReference>
<dbReference type="Pfam" id="PF08281">
    <property type="entry name" value="Sigma70_r4_2"/>
    <property type="match status" value="1"/>
</dbReference>
<feature type="domain" description="RNA polymerase sigma factor 70 region 4 type 2" evidence="6">
    <location>
        <begin position="117"/>
        <end position="164"/>
    </location>
</feature>
<dbReference type="InterPro" id="IPR013325">
    <property type="entry name" value="RNA_pol_sigma_r2"/>
</dbReference>
<comment type="caution">
    <text evidence="7">The sequence shown here is derived from an EMBL/GenBank/DDBJ whole genome shotgun (WGS) entry which is preliminary data.</text>
</comment>
<dbReference type="InterPro" id="IPR013324">
    <property type="entry name" value="RNA_pol_sigma_r3/r4-like"/>
</dbReference>
<dbReference type="Pfam" id="PF04542">
    <property type="entry name" value="Sigma70_r2"/>
    <property type="match status" value="1"/>
</dbReference>
<comment type="similarity">
    <text evidence="1">Belongs to the sigma-70 factor family. ECF subfamily.</text>
</comment>
<dbReference type="InterPro" id="IPR039425">
    <property type="entry name" value="RNA_pol_sigma-70-like"/>
</dbReference>